<reference evidence="1 2" key="1">
    <citation type="submission" date="2020-08" db="EMBL/GenBank/DDBJ databases">
        <title>The completed genome sequence of the pathogenic ascomycete fungus Penicillium digitatum.</title>
        <authorList>
            <person name="Wang M."/>
        </authorList>
    </citation>
    <scope>NUCLEOTIDE SEQUENCE [LARGE SCALE GENOMIC DNA]</scope>
    <source>
        <strain evidence="1 2">PdW03</strain>
    </source>
</reference>
<gene>
    <name evidence="1" type="ORF">Pdw03_0208</name>
</gene>
<name>A0A7T6XQC7_PENDI</name>
<dbReference type="EMBL" id="CP060777">
    <property type="protein sequence ID" value="QQK45310.1"/>
    <property type="molecule type" value="Genomic_DNA"/>
</dbReference>
<dbReference type="AlphaFoldDB" id="A0A7T6XQC7"/>
<organism evidence="1 2">
    <name type="scientific">Penicillium digitatum</name>
    <name type="common">Green mold</name>
    <dbReference type="NCBI Taxonomy" id="36651"/>
    <lineage>
        <taxon>Eukaryota</taxon>
        <taxon>Fungi</taxon>
        <taxon>Dikarya</taxon>
        <taxon>Ascomycota</taxon>
        <taxon>Pezizomycotina</taxon>
        <taxon>Eurotiomycetes</taxon>
        <taxon>Eurotiomycetidae</taxon>
        <taxon>Eurotiales</taxon>
        <taxon>Aspergillaceae</taxon>
        <taxon>Penicillium</taxon>
    </lineage>
</organism>
<sequence length="76" mass="8770">MTFIKILGYSDYFETSIDNIAACLFTGFKDLLRQIGKSPSYIANEMPLVLQQTFFSSVAYITWWHSCVFEAQLDFP</sequence>
<dbReference type="RefSeq" id="XP_065957265.1">
    <property type="nucleotide sequence ID" value="XM_066099538.1"/>
</dbReference>
<proteinExistence type="predicted"/>
<evidence type="ECO:0000313" key="2">
    <source>
        <dbReference type="Proteomes" id="UP000595662"/>
    </source>
</evidence>
<protein>
    <submittedName>
        <fullName evidence="1">Uncharacterized protein</fullName>
    </submittedName>
</protein>
<dbReference type="GeneID" id="90952117"/>
<evidence type="ECO:0000313" key="1">
    <source>
        <dbReference type="EMBL" id="QQK45310.1"/>
    </source>
</evidence>
<dbReference type="Proteomes" id="UP000595662">
    <property type="component" value="Chromosome 4"/>
</dbReference>
<accession>A0A7T6XQC7</accession>